<dbReference type="GO" id="GO:0006048">
    <property type="term" value="P:UDP-N-acetylglucosamine biosynthetic process"/>
    <property type="evidence" value="ECO:0007669"/>
    <property type="project" value="InterPro"/>
</dbReference>
<name>A0AAE7BAU0_9BACT</name>
<keyword evidence="4 18" id="KW-0963">Cytoplasm</keyword>
<evidence type="ECO:0000256" key="5">
    <source>
        <dbReference type="ARBA" id="ARBA00022679"/>
    </source>
</evidence>
<comment type="similarity">
    <text evidence="2 18">In the C-terminal section; belongs to the transferase hexapeptide repeat family.</text>
</comment>
<dbReference type="KEGG" id="avp:AVENP_2911"/>
<feature type="binding site" evidence="18">
    <location>
        <position position="325"/>
    </location>
    <ligand>
        <name>UDP-N-acetyl-alpha-D-glucosamine</name>
        <dbReference type="ChEBI" id="CHEBI:57705"/>
    </ligand>
</feature>
<dbReference type="NCBIfam" id="NF010939">
    <property type="entry name" value="PRK14359.1"/>
    <property type="match status" value="1"/>
</dbReference>
<dbReference type="NCBIfam" id="TIGR01173">
    <property type="entry name" value="glmU"/>
    <property type="match status" value="1"/>
</dbReference>
<keyword evidence="6 18" id="KW-0548">Nucleotidyltransferase</keyword>
<dbReference type="Proteomes" id="UP000503482">
    <property type="component" value="Chromosome"/>
</dbReference>
<dbReference type="InterPro" id="IPR029044">
    <property type="entry name" value="Nucleotide-diphossugar_trans"/>
</dbReference>
<dbReference type="GO" id="GO:0005737">
    <property type="term" value="C:cytoplasm"/>
    <property type="evidence" value="ECO:0007669"/>
    <property type="project" value="UniProtKB-SubCell"/>
</dbReference>
<comment type="pathway">
    <text evidence="18">Nucleotide-sugar biosynthesis; UDP-N-acetyl-alpha-D-glucosamine biosynthesis; N-acetyl-alpha-D-glucosamine 1-phosphate from alpha-D-glucosamine 6-phosphate (route II): step 2/2.</text>
</comment>
<dbReference type="GO" id="GO:0008360">
    <property type="term" value="P:regulation of cell shape"/>
    <property type="evidence" value="ECO:0007669"/>
    <property type="project" value="UniProtKB-KW"/>
</dbReference>
<comment type="caution">
    <text evidence="18">Lacks conserved residue(s) required for the propagation of feature annotation.</text>
</comment>
<dbReference type="InterPro" id="IPR011004">
    <property type="entry name" value="Trimer_LpxA-like_sf"/>
</dbReference>
<proteinExistence type="inferred from homology"/>
<evidence type="ECO:0000256" key="9">
    <source>
        <dbReference type="ARBA" id="ARBA00022842"/>
    </source>
</evidence>
<dbReference type="AlphaFoldDB" id="A0AAE7BAU0"/>
<protein>
    <recommendedName>
        <fullName evidence="18">Bifunctional protein GlmU</fullName>
    </recommendedName>
    <domain>
        <recommendedName>
            <fullName evidence="18">UDP-N-acetylglucosamine pyrophosphorylase</fullName>
            <ecNumber evidence="18">2.7.7.23</ecNumber>
        </recommendedName>
        <alternativeName>
            <fullName evidence="18">N-acetylglucosamine-1-phosphate uridyltransferase</fullName>
        </alternativeName>
    </domain>
    <domain>
        <recommendedName>
            <fullName evidence="18">Glucosamine-1-phosphate N-acetyltransferase</fullName>
            <ecNumber evidence="18">2.3.1.157</ecNumber>
        </recommendedName>
    </domain>
</protein>
<keyword evidence="12 18" id="KW-0511">Multifunctional enzyme</keyword>
<dbReference type="GO" id="GO:0016020">
    <property type="term" value="C:membrane"/>
    <property type="evidence" value="ECO:0007669"/>
    <property type="project" value="GOC"/>
</dbReference>
<feature type="binding site" evidence="18">
    <location>
        <position position="164"/>
    </location>
    <ligand>
        <name>UDP-N-acetyl-alpha-D-glucosamine</name>
        <dbReference type="ChEBI" id="CHEBI:57705"/>
    </ligand>
</feature>
<keyword evidence="13 18" id="KW-0012">Acyltransferase</keyword>
<keyword evidence="11 18" id="KW-0573">Peptidoglycan synthesis</keyword>
<keyword evidence="9 18" id="KW-0460">Magnesium</keyword>
<dbReference type="Gene3D" id="3.90.550.10">
    <property type="entry name" value="Spore Coat Polysaccharide Biosynthesis Protein SpsA, Chain A"/>
    <property type="match status" value="1"/>
</dbReference>
<dbReference type="GO" id="GO:0019134">
    <property type="term" value="F:glucosamine-1-phosphate N-acetyltransferase activity"/>
    <property type="evidence" value="ECO:0007669"/>
    <property type="project" value="UniProtKB-UniRule"/>
</dbReference>
<dbReference type="HAMAP" id="MF_01631">
    <property type="entry name" value="GlmU"/>
    <property type="match status" value="1"/>
</dbReference>
<feature type="binding site" evidence="18">
    <location>
        <position position="308"/>
    </location>
    <ligand>
        <name>UDP-N-acetyl-alpha-D-glucosamine</name>
        <dbReference type="ChEBI" id="CHEBI:57705"/>
    </ligand>
</feature>
<keyword evidence="5 18" id="KW-0808">Transferase</keyword>
<comment type="cofactor">
    <cofactor evidence="18">
        <name>Mg(2+)</name>
        <dbReference type="ChEBI" id="CHEBI:18420"/>
    </cofactor>
    <text evidence="18">Binds 1 Mg(2+) ion per subunit.</text>
</comment>
<keyword evidence="14 18" id="KW-0961">Cell wall biogenesis/degradation</keyword>
<accession>A0AAE7BAU0</accession>
<dbReference type="GO" id="GO:0071555">
    <property type="term" value="P:cell wall organization"/>
    <property type="evidence" value="ECO:0007669"/>
    <property type="project" value="UniProtKB-KW"/>
</dbReference>
<feature type="binding site" evidence="18">
    <location>
        <position position="413"/>
    </location>
    <ligand>
        <name>acetyl-CoA</name>
        <dbReference type="ChEBI" id="CHEBI:57288"/>
    </ligand>
</feature>
<dbReference type="EC" id="2.3.1.157" evidence="18"/>
<dbReference type="InterPro" id="IPR038009">
    <property type="entry name" value="GlmU_C_LbH"/>
</dbReference>
<feature type="binding site" evidence="18">
    <location>
        <position position="339"/>
    </location>
    <ligand>
        <name>UDP-N-acetyl-alpha-D-glucosamine</name>
        <dbReference type="ChEBI" id="CHEBI:57705"/>
    </ligand>
</feature>
<feature type="active site" description="Proton acceptor" evidence="18">
    <location>
        <position position="336"/>
    </location>
</feature>
<dbReference type="SUPFAM" id="SSF51161">
    <property type="entry name" value="Trimeric LpxA-like enzymes"/>
    <property type="match status" value="1"/>
</dbReference>
<comment type="catalytic activity">
    <reaction evidence="16 18">
        <text>N-acetyl-alpha-D-glucosamine 1-phosphate + UTP + H(+) = UDP-N-acetyl-alpha-D-glucosamine + diphosphate</text>
        <dbReference type="Rhea" id="RHEA:13509"/>
        <dbReference type="ChEBI" id="CHEBI:15378"/>
        <dbReference type="ChEBI" id="CHEBI:33019"/>
        <dbReference type="ChEBI" id="CHEBI:46398"/>
        <dbReference type="ChEBI" id="CHEBI:57705"/>
        <dbReference type="ChEBI" id="CHEBI:57776"/>
        <dbReference type="EC" id="2.7.7.23"/>
    </reaction>
</comment>
<comment type="function">
    <text evidence="17 18">Catalyzes the last two sequential reactions in the de novo biosynthetic pathway for UDP-N-acetylglucosamine (UDP-GlcNAc). The C-terminal domain catalyzes the transfer of acetyl group from acetyl coenzyme A to glucosamine-1-phosphate (GlcN-1-P) to produce N-acetylglucosamine-1-phosphate (GlcNAc-1-P), which is converted into UDP-GlcNAc by the transfer of uridine 5-monophosphate (from uridine 5-triphosphate), a reaction catalyzed by the N-terminal domain.</text>
</comment>
<evidence type="ECO:0000256" key="8">
    <source>
        <dbReference type="ARBA" id="ARBA00022737"/>
    </source>
</evidence>
<gene>
    <name evidence="18 20" type="primary">glmU</name>
    <name evidence="20" type="ORF">AVENP_2911</name>
</gene>
<dbReference type="CDD" id="cd03353">
    <property type="entry name" value="LbH_GlmU_C"/>
    <property type="match status" value="1"/>
</dbReference>
<evidence type="ECO:0000256" key="3">
    <source>
        <dbReference type="ARBA" id="ARBA00007947"/>
    </source>
</evidence>
<evidence type="ECO:0000256" key="12">
    <source>
        <dbReference type="ARBA" id="ARBA00023268"/>
    </source>
</evidence>
<feature type="binding site" evidence="18">
    <location>
        <position position="149"/>
    </location>
    <ligand>
        <name>UDP-N-acetyl-alpha-D-glucosamine</name>
        <dbReference type="ChEBI" id="CHEBI:57705"/>
    </ligand>
</feature>
<dbReference type="Pfam" id="PF12804">
    <property type="entry name" value="NTP_transf_3"/>
    <property type="match status" value="1"/>
</dbReference>
<evidence type="ECO:0000256" key="14">
    <source>
        <dbReference type="ARBA" id="ARBA00023316"/>
    </source>
</evidence>
<keyword evidence="8 18" id="KW-0677">Repeat</keyword>
<feature type="binding site" evidence="18">
    <location>
        <position position="350"/>
    </location>
    <ligand>
        <name>UDP-N-acetyl-alpha-D-glucosamine</name>
        <dbReference type="ChEBI" id="CHEBI:57705"/>
    </ligand>
</feature>
<dbReference type="GO" id="GO:0003977">
    <property type="term" value="F:UDP-N-acetylglucosamine diphosphorylase activity"/>
    <property type="evidence" value="ECO:0007669"/>
    <property type="project" value="UniProtKB-UniRule"/>
</dbReference>
<comment type="subcellular location">
    <subcellularLocation>
        <location evidence="1 18">Cytoplasm</location>
    </subcellularLocation>
</comment>
<sequence>MFNKSIIVLAAGAGTRMKSDTPKVLHKISGKPMLYYSIKEALKLSDDITVVLFHQAQRVQAEMEKYFSNINFVIQDHLNYPGTGGAVMGITPKYEKVLVLNGDMPLIQSSELEKFDVNATIVMSVLELNSADGYGRVIIENGNVKKIVEQKDANTTELAVTTANAGIYQFETKFLLENLPKLNNNNAQKEYYITDLVEMAINQNKVLKPLAVNEENFKGVNSKVELADAEVIHQNRIKKEFMKAGVIMRLPDTIYIEEGVQIEGESIIENGVSLLGNSKIINSHIKTNSVVEDSIVKDSDVGPMARIRPLSELNKTHIGNFVETKKAILNGVKAGHLSYLGDCSIDEGTNIGCGTITCNYDGVNKHQTIIGKNVFVGSDTQFVAPVNIEDDVLIGAGSTVTGNVKKGELYLTRAKAKTIAGYFYKHFLSKK</sequence>
<dbReference type="GO" id="GO:0009245">
    <property type="term" value="P:lipid A biosynthetic process"/>
    <property type="evidence" value="ECO:0007669"/>
    <property type="project" value="UniProtKB-UniRule"/>
</dbReference>
<dbReference type="Gene3D" id="2.160.10.10">
    <property type="entry name" value="Hexapeptide repeat proteins"/>
    <property type="match status" value="1"/>
</dbReference>
<evidence type="ECO:0000256" key="18">
    <source>
        <dbReference type="HAMAP-Rule" id="MF_01631"/>
    </source>
</evidence>
<feature type="binding site" evidence="18">
    <location>
        <position position="23"/>
    </location>
    <ligand>
        <name>UDP-N-acetyl-alpha-D-glucosamine</name>
        <dbReference type="ChEBI" id="CHEBI:57705"/>
    </ligand>
</feature>
<comment type="catalytic activity">
    <reaction evidence="15 18">
        <text>alpha-D-glucosamine 1-phosphate + acetyl-CoA = N-acetyl-alpha-D-glucosamine 1-phosphate + CoA + H(+)</text>
        <dbReference type="Rhea" id="RHEA:13725"/>
        <dbReference type="ChEBI" id="CHEBI:15378"/>
        <dbReference type="ChEBI" id="CHEBI:57287"/>
        <dbReference type="ChEBI" id="CHEBI:57288"/>
        <dbReference type="ChEBI" id="CHEBI:57776"/>
        <dbReference type="ChEBI" id="CHEBI:58516"/>
        <dbReference type="EC" id="2.3.1.157"/>
    </reaction>
</comment>
<dbReference type="InterPro" id="IPR001451">
    <property type="entry name" value="Hexapep"/>
</dbReference>
<dbReference type="EMBL" id="CP053840">
    <property type="protein sequence ID" value="QKF68386.1"/>
    <property type="molecule type" value="Genomic_DNA"/>
</dbReference>
<feature type="binding site" evidence="18">
    <location>
        <position position="221"/>
    </location>
    <ligand>
        <name>Mg(2+)</name>
        <dbReference type="ChEBI" id="CHEBI:18420"/>
    </ligand>
</feature>
<dbReference type="RefSeq" id="WP_128359592.1">
    <property type="nucleotide sequence ID" value="NZ_CP053840.1"/>
</dbReference>
<feature type="binding site" evidence="18">
    <location>
        <position position="221"/>
    </location>
    <ligand>
        <name>UDP-N-acetyl-alpha-D-glucosamine</name>
        <dbReference type="ChEBI" id="CHEBI:57705"/>
    </ligand>
</feature>
<dbReference type="PANTHER" id="PTHR43584">
    <property type="entry name" value="NUCLEOTIDYL TRANSFERASE"/>
    <property type="match status" value="1"/>
</dbReference>
<dbReference type="InterPro" id="IPR025877">
    <property type="entry name" value="MobA-like_NTP_Trfase"/>
</dbReference>
<feature type="region of interest" description="Pyrophosphorylase" evidence="18">
    <location>
        <begin position="1"/>
        <end position="223"/>
    </location>
</feature>
<dbReference type="EC" id="2.7.7.23" evidence="18"/>
<dbReference type="InterPro" id="IPR005882">
    <property type="entry name" value="Bifunctional_GlmU"/>
</dbReference>
<evidence type="ECO:0000256" key="11">
    <source>
        <dbReference type="ARBA" id="ARBA00022984"/>
    </source>
</evidence>
<feature type="binding site" evidence="18">
    <location>
        <begin position="82"/>
        <end position="83"/>
    </location>
    <ligand>
        <name>UDP-N-acetyl-alpha-D-glucosamine</name>
        <dbReference type="ChEBI" id="CHEBI:57705"/>
    </ligand>
</feature>
<dbReference type="CDD" id="cd02540">
    <property type="entry name" value="GT2_GlmU_N_bac"/>
    <property type="match status" value="1"/>
</dbReference>
<feature type="binding site" evidence="18">
    <location>
        <position position="396"/>
    </location>
    <ligand>
        <name>acetyl-CoA</name>
        <dbReference type="ChEBI" id="CHEBI:57288"/>
    </ligand>
</feature>
<evidence type="ECO:0000313" key="20">
    <source>
        <dbReference type="EMBL" id="QKF68386.1"/>
    </source>
</evidence>
<evidence type="ECO:0000313" key="21">
    <source>
        <dbReference type="Proteomes" id="UP000503482"/>
    </source>
</evidence>
<comment type="pathway">
    <text evidence="18">Bacterial outer membrane biogenesis; LPS lipid A biosynthesis.</text>
</comment>
<evidence type="ECO:0000256" key="7">
    <source>
        <dbReference type="ARBA" id="ARBA00022723"/>
    </source>
</evidence>
<comment type="similarity">
    <text evidence="3 18">In the N-terminal section; belongs to the N-acetylglucosamine-1-phosphate uridyltransferase family.</text>
</comment>
<dbReference type="SUPFAM" id="SSF53448">
    <property type="entry name" value="Nucleotide-diphospho-sugar transferases"/>
    <property type="match status" value="1"/>
</dbReference>
<dbReference type="GO" id="GO:0000287">
    <property type="term" value="F:magnesium ion binding"/>
    <property type="evidence" value="ECO:0007669"/>
    <property type="project" value="UniProtKB-UniRule"/>
</dbReference>
<feature type="region of interest" description="N-acetyltransferase" evidence="18">
    <location>
        <begin position="245"/>
        <end position="431"/>
    </location>
</feature>
<feature type="domain" description="MobA-like NTP transferase" evidence="19">
    <location>
        <begin position="7"/>
        <end position="113"/>
    </location>
</feature>
<feature type="binding site" evidence="18">
    <location>
        <position position="135"/>
    </location>
    <ligand>
        <name>UDP-N-acetyl-alpha-D-glucosamine</name>
        <dbReference type="ChEBI" id="CHEBI:57705"/>
    </ligand>
</feature>
<feature type="binding site" evidence="18">
    <location>
        <position position="103"/>
    </location>
    <ligand>
        <name>Mg(2+)</name>
        <dbReference type="ChEBI" id="CHEBI:18420"/>
    </ligand>
</feature>
<evidence type="ECO:0000259" key="19">
    <source>
        <dbReference type="Pfam" id="PF12804"/>
    </source>
</evidence>
<feature type="region of interest" description="Linker" evidence="18">
    <location>
        <begin position="224"/>
        <end position="244"/>
    </location>
</feature>
<evidence type="ECO:0000256" key="17">
    <source>
        <dbReference type="ARBA" id="ARBA00049628"/>
    </source>
</evidence>
<comment type="pathway">
    <text evidence="18">Nucleotide-sugar biosynthesis; UDP-N-acetyl-alpha-D-glucosamine biosynthesis; UDP-N-acetyl-alpha-D-glucosamine from N-acetyl-alpha-D-glucosamine 1-phosphate: step 1/1.</text>
</comment>
<evidence type="ECO:0000256" key="16">
    <source>
        <dbReference type="ARBA" id="ARBA00048493"/>
    </source>
</evidence>
<dbReference type="InterPro" id="IPR050065">
    <property type="entry name" value="GlmU-like"/>
</dbReference>
<dbReference type="PANTHER" id="PTHR43584:SF3">
    <property type="entry name" value="BIFUNCTIONAL PROTEIN GLMU"/>
    <property type="match status" value="1"/>
</dbReference>
<evidence type="ECO:0000256" key="13">
    <source>
        <dbReference type="ARBA" id="ARBA00023315"/>
    </source>
</evidence>
<organism evidence="20 21">
    <name type="scientific">Arcobacter venerupis</name>
    <dbReference type="NCBI Taxonomy" id="1054033"/>
    <lineage>
        <taxon>Bacteria</taxon>
        <taxon>Pseudomonadati</taxon>
        <taxon>Campylobacterota</taxon>
        <taxon>Epsilonproteobacteria</taxon>
        <taxon>Campylobacterales</taxon>
        <taxon>Arcobacteraceae</taxon>
        <taxon>Arcobacter</taxon>
    </lineage>
</organism>
<evidence type="ECO:0000256" key="15">
    <source>
        <dbReference type="ARBA" id="ARBA00048247"/>
    </source>
</evidence>
<dbReference type="GO" id="GO:0000902">
    <property type="term" value="P:cell morphogenesis"/>
    <property type="evidence" value="ECO:0007669"/>
    <property type="project" value="UniProtKB-UniRule"/>
</dbReference>
<evidence type="ECO:0000256" key="1">
    <source>
        <dbReference type="ARBA" id="ARBA00004496"/>
    </source>
</evidence>
<evidence type="ECO:0000256" key="2">
    <source>
        <dbReference type="ARBA" id="ARBA00007707"/>
    </source>
</evidence>
<keyword evidence="7 18" id="KW-0479">Metal-binding</keyword>
<keyword evidence="21" id="KW-1185">Reference proteome</keyword>
<dbReference type="Pfam" id="PF00132">
    <property type="entry name" value="Hexapep"/>
    <property type="match status" value="1"/>
</dbReference>
<feature type="binding site" evidence="18">
    <location>
        <begin position="9"/>
        <end position="12"/>
    </location>
    <ligand>
        <name>UDP-N-acetyl-alpha-D-glucosamine</name>
        <dbReference type="ChEBI" id="CHEBI:57705"/>
    </ligand>
</feature>
<feature type="binding site" evidence="18">
    <location>
        <begin position="359"/>
        <end position="360"/>
    </location>
    <ligand>
        <name>acetyl-CoA</name>
        <dbReference type="ChEBI" id="CHEBI:57288"/>
    </ligand>
</feature>
<evidence type="ECO:0000256" key="10">
    <source>
        <dbReference type="ARBA" id="ARBA00022960"/>
    </source>
</evidence>
<evidence type="ECO:0000256" key="6">
    <source>
        <dbReference type="ARBA" id="ARBA00022695"/>
    </source>
</evidence>
<keyword evidence="10 18" id="KW-0133">Cell shape</keyword>
<reference evidence="20 21" key="1">
    <citation type="submission" date="2020-05" db="EMBL/GenBank/DDBJ databases">
        <title>Complete genome sequencing of Campylobacter and Arcobacter type strains.</title>
        <authorList>
            <person name="Miller W.G."/>
            <person name="Yee E."/>
        </authorList>
    </citation>
    <scope>NUCLEOTIDE SEQUENCE [LARGE SCALE GENOMIC DNA]</scope>
    <source>
        <strain evidence="20 21">LMG 26156</strain>
    </source>
</reference>
<evidence type="ECO:0000256" key="4">
    <source>
        <dbReference type="ARBA" id="ARBA00022490"/>
    </source>
</evidence>
<comment type="subunit">
    <text evidence="18">Homotrimer.</text>
</comment>
<dbReference type="GO" id="GO:0009252">
    <property type="term" value="P:peptidoglycan biosynthetic process"/>
    <property type="evidence" value="ECO:0007669"/>
    <property type="project" value="UniProtKB-UniRule"/>
</dbReference>
<feature type="binding site" evidence="18">
    <location>
        <position position="378"/>
    </location>
    <ligand>
        <name>acetyl-CoA</name>
        <dbReference type="ChEBI" id="CHEBI:57288"/>
    </ligand>
</feature>